<dbReference type="Proteomes" id="UP000774958">
    <property type="component" value="Unassembled WGS sequence"/>
</dbReference>
<name>A0A0S2SCL3_9GAMM</name>
<dbReference type="Proteomes" id="UP000058114">
    <property type="component" value="Chromosome"/>
</dbReference>
<gene>
    <name evidence="2" type="ORF">LA374_11820</name>
    <name evidence="1" type="ORF">WL1483_50</name>
</gene>
<dbReference type="Pfam" id="PF04393">
    <property type="entry name" value="DUF535"/>
    <property type="match status" value="1"/>
</dbReference>
<evidence type="ECO:0000313" key="3">
    <source>
        <dbReference type="Proteomes" id="UP000058114"/>
    </source>
</evidence>
<organism evidence="1 3">
    <name type="scientific">Aeromonas schubertii</name>
    <dbReference type="NCBI Taxonomy" id="652"/>
    <lineage>
        <taxon>Bacteria</taxon>
        <taxon>Pseudomonadati</taxon>
        <taxon>Pseudomonadota</taxon>
        <taxon>Gammaproteobacteria</taxon>
        <taxon>Aeromonadales</taxon>
        <taxon>Aeromonadaceae</taxon>
        <taxon>Aeromonas</taxon>
    </lineage>
</organism>
<reference evidence="1 3" key="2">
    <citation type="journal article" date="2016" name="Genome Announc.">
        <title>Complete Genome Sequence of the Highly Virulent Aeromonas schubertii Strain WL1483, Isolated from Diseased Snakehead Fish (Channa argus) in China.</title>
        <authorList>
            <person name="Liu L."/>
            <person name="Li N."/>
            <person name="Zhang D."/>
            <person name="Fu X."/>
            <person name="Shi C."/>
            <person name="Lin Q."/>
            <person name="Hao G."/>
        </authorList>
    </citation>
    <scope>NUCLEOTIDE SEQUENCE [LARGE SCALE GENOMIC DNA]</scope>
    <source>
        <strain evidence="1 3">WL1483</strain>
    </source>
</reference>
<reference evidence="3" key="1">
    <citation type="submission" date="2015-10" db="EMBL/GenBank/DDBJ databases">
        <title>Complete Genome Sequence of Aeromonas schubertii strain WL1483.</title>
        <authorList>
            <person name="Liu L."/>
        </authorList>
    </citation>
    <scope>NUCLEOTIDE SEQUENCE [LARGE SCALE GENOMIC DNA]</scope>
    <source>
        <strain evidence="3">WL1483</strain>
    </source>
</reference>
<dbReference type="EMBL" id="JAIRBT010000014">
    <property type="protein sequence ID" value="MBZ6066884.1"/>
    <property type="molecule type" value="Genomic_DNA"/>
</dbReference>
<dbReference type="GO" id="GO:0006974">
    <property type="term" value="P:DNA damage response"/>
    <property type="evidence" value="ECO:0007669"/>
    <property type="project" value="TreeGrafter"/>
</dbReference>
<dbReference type="RefSeq" id="WP_050665305.1">
    <property type="nucleotide sequence ID" value="NZ_CDDB01000021.1"/>
</dbReference>
<reference evidence="2 4" key="3">
    <citation type="submission" date="2021-09" db="EMBL/GenBank/DDBJ databases">
        <title>Aeromonas schubertii isolated from Asian sea bass.</title>
        <authorList>
            <person name="Pinpimai K."/>
        </authorList>
    </citation>
    <scope>NUCLEOTIDE SEQUENCE [LARGE SCALE GENOMIC DNA]</scope>
    <source>
        <strain evidence="2 4">CHULA2021a</strain>
    </source>
</reference>
<evidence type="ECO:0000313" key="2">
    <source>
        <dbReference type="EMBL" id="MBZ6066884.1"/>
    </source>
</evidence>
<dbReference type="KEGG" id="asr:WL1483_50"/>
<dbReference type="STRING" id="652.WL1483_50"/>
<dbReference type="PANTHER" id="PTHR38785:SF1">
    <property type="entry name" value="HOMOLOG OF VIRK"/>
    <property type="match status" value="1"/>
</dbReference>
<dbReference type="PATRIC" id="fig|652.5.peg.4388"/>
<keyword evidence="4" id="KW-1185">Reference proteome</keyword>
<accession>A0A0S2SCL3</accession>
<dbReference type="EMBL" id="CP013067">
    <property type="protein sequence ID" value="ALP39469.1"/>
    <property type="molecule type" value="Genomic_DNA"/>
</dbReference>
<dbReference type="OrthoDB" id="6835762at2"/>
<dbReference type="PANTHER" id="PTHR38785">
    <property type="entry name" value="HOMOLOG OF VIRK"/>
    <property type="match status" value="1"/>
</dbReference>
<sequence length="288" mass="33192">MARYLYPEGSARCTFNRTKFVLRSLLYRKPLSRVYRLFCEAPLCELPTRYPELLDKPMRPYRFASSSAHQRAAMVEEHYRLMLERFPSLIVPLYLEQGVEVGRIPDSEVRLVLRHDGTFRREAELSLSLLDGEGKRLYSCAFSLERCGGSLGLVIGSVQGPEPSVEAPQERVRLLTKQCHGLRPKSLVVMLVLMLAESVGASRVSAIRKCAHIFQAKRYSKKKKECLQADYDELWGEFGARVLDANFVTLAPLERKPLEEIASKKRAMYRRRYDWLDELARRLDQVFG</sequence>
<proteinExistence type="predicted"/>
<evidence type="ECO:0000313" key="4">
    <source>
        <dbReference type="Proteomes" id="UP000774958"/>
    </source>
</evidence>
<evidence type="ECO:0000313" key="1">
    <source>
        <dbReference type="EMBL" id="ALP39469.1"/>
    </source>
</evidence>
<dbReference type="AlphaFoldDB" id="A0A0S2SCL3"/>
<dbReference type="InterPro" id="IPR007488">
    <property type="entry name" value="DUF535"/>
</dbReference>
<protein>
    <submittedName>
        <fullName evidence="2">VirK/YbjX family protein</fullName>
    </submittedName>
</protein>